<reference evidence="1" key="1">
    <citation type="journal article" date="2021" name="Microb. Physiol.">
        <title>Proteogenomic Insights into the Physiology of Marine, Sulfate-Reducing, Filamentous Desulfonema limicola and Desulfonema magnum.</title>
        <authorList>
            <person name="Schnaars V."/>
            <person name="Wohlbrand L."/>
            <person name="Scheve S."/>
            <person name="Hinrichs C."/>
            <person name="Reinhardt R."/>
            <person name="Rabus R."/>
        </authorList>
    </citation>
    <scope>NUCLEOTIDE SEQUENCE</scope>
    <source>
        <strain evidence="1">4be13</strain>
    </source>
</reference>
<gene>
    <name evidence="1" type="ORF">dnm_065930</name>
</gene>
<accession>A0A975BRT0</accession>
<evidence type="ECO:0000313" key="1">
    <source>
        <dbReference type="EMBL" id="QTA90532.1"/>
    </source>
</evidence>
<dbReference type="KEGG" id="dmm:dnm_065930"/>
<protein>
    <submittedName>
        <fullName evidence="1">Uncharacterized protein</fullName>
    </submittedName>
</protein>
<dbReference type="EMBL" id="CP061800">
    <property type="protein sequence ID" value="QTA90532.1"/>
    <property type="molecule type" value="Genomic_DNA"/>
</dbReference>
<proteinExistence type="predicted"/>
<sequence>MPQIRTFSDIHNVNSGYYMVYILNRHRADRGETSYASG</sequence>
<dbReference type="AlphaFoldDB" id="A0A975BRT0"/>
<dbReference type="Proteomes" id="UP000663722">
    <property type="component" value="Chromosome"/>
</dbReference>
<evidence type="ECO:0000313" key="2">
    <source>
        <dbReference type="Proteomes" id="UP000663722"/>
    </source>
</evidence>
<name>A0A975BRT0_9BACT</name>
<organism evidence="1 2">
    <name type="scientific">Desulfonema magnum</name>
    <dbReference type="NCBI Taxonomy" id="45655"/>
    <lineage>
        <taxon>Bacteria</taxon>
        <taxon>Pseudomonadati</taxon>
        <taxon>Thermodesulfobacteriota</taxon>
        <taxon>Desulfobacteria</taxon>
        <taxon>Desulfobacterales</taxon>
        <taxon>Desulfococcaceae</taxon>
        <taxon>Desulfonema</taxon>
    </lineage>
</organism>
<keyword evidence="2" id="KW-1185">Reference proteome</keyword>